<reference evidence="1 2" key="1">
    <citation type="submission" date="2018-12" db="EMBL/GenBank/DDBJ databases">
        <authorList>
            <consortium name="Pathogen Informatics"/>
        </authorList>
    </citation>
    <scope>NUCLEOTIDE SEQUENCE [LARGE SCALE GENOMIC DNA]</scope>
    <source>
        <strain evidence="1 2">NCTC10713</strain>
    </source>
</reference>
<dbReference type="EMBL" id="LR134283">
    <property type="protein sequence ID" value="VED97437.1"/>
    <property type="molecule type" value="Genomic_DNA"/>
</dbReference>
<gene>
    <name evidence="1" type="ORF">NCTC10713_00366</name>
</gene>
<dbReference type="GeneID" id="93962922"/>
<name>A0A3S4QLA6_STRAP</name>
<organism evidence="1 2">
    <name type="scientific">Streptococcus anginosus</name>
    <dbReference type="NCBI Taxonomy" id="1328"/>
    <lineage>
        <taxon>Bacteria</taxon>
        <taxon>Bacillati</taxon>
        <taxon>Bacillota</taxon>
        <taxon>Bacilli</taxon>
        <taxon>Lactobacillales</taxon>
        <taxon>Streptococcaceae</taxon>
        <taxon>Streptococcus</taxon>
        <taxon>Streptococcus anginosus group</taxon>
    </lineage>
</organism>
<protein>
    <recommendedName>
        <fullName evidence="3">DUF4145 domain-containing protein</fullName>
    </recommendedName>
</protein>
<dbReference type="AlphaFoldDB" id="A0A3S4QLA6"/>
<sequence length="313" mass="36655">MKKFDNEKYQILAKDLMGDIFYSETSNRNKIATIRQYAEVIVRKILDINPSKKMTIGANEISKKLDALNNSEFLKEALENIRQDGNKFTHTEYLEEVTSDEFDKIVDKLLDMLSFMLINYFETYEFGSRSDVLQSFSLLPPIVRYKVLIFLYSKYPNNIHVIDRLALAIVKAFDKEEAIRWIEAEKNNLINLDVMSDKAFNEIAENKGIEFAKLIRFNSPYKNMYELCIDKIMKIGNEIDSKGHLYIDFESALPYYKQYGIIDEDSEEIKEFNDIMDFLYLGRRTKLDSFIKLKEPYVTLNVITGDNNIDESI</sequence>
<evidence type="ECO:0008006" key="3">
    <source>
        <dbReference type="Google" id="ProtNLM"/>
    </source>
</evidence>
<dbReference type="Proteomes" id="UP000278419">
    <property type="component" value="Chromosome"/>
</dbReference>
<accession>A0A3S4QLA6</accession>
<evidence type="ECO:0000313" key="1">
    <source>
        <dbReference type="EMBL" id="VED97437.1"/>
    </source>
</evidence>
<dbReference type="RefSeq" id="WP_018543536.1">
    <property type="nucleotide sequence ID" value="NZ_AP018548.1"/>
</dbReference>
<proteinExistence type="predicted"/>
<evidence type="ECO:0000313" key="2">
    <source>
        <dbReference type="Proteomes" id="UP000278419"/>
    </source>
</evidence>